<protein>
    <submittedName>
        <fullName evidence="2">Uncharacterized protein</fullName>
    </submittedName>
</protein>
<evidence type="ECO:0000313" key="3">
    <source>
        <dbReference type="Proteomes" id="UP000031950"/>
    </source>
</evidence>
<dbReference type="Proteomes" id="UP000031950">
    <property type="component" value="Unassembled WGS sequence"/>
</dbReference>
<dbReference type="Gene3D" id="1.10.287.1490">
    <property type="match status" value="1"/>
</dbReference>
<evidence type="ECO:0000313" key="2">
    <source>
        <dbReference type="EMBL" id="KIL46427.1"/>
    </source>
</evidence>
<gene>
    <name evidence="2" type="ORF">KP77_25540</name>
</gene>
<dbReference type="AlphaFoldDB" id="A0A0C2VBV4"/>
<dbReference type="EMBL" id="JXRQ01000025">
    <property type="protein sequence ID" value="KIL46427.1"/>
    <property type="molecule type" value="Genomic_DNA"/>
</dbReference>
<dbReference type="RefSeq" id="WP_052474199.1">
    <property type="nucleotide sequence ID" value="NZ_JXRQ01000025.1"/>
</dbReference>
<dbReference type="OrthoDB" id="1650483at2"/>
<dbReference type="STRING" id="135826.KP77_25540"/>
<proteinExistence type="predicted"/>
<dbReference type="PATRIC" id="fig|135826.4.peg.2541"/>
<dbReference type="SUPFAM" id="SSF57997">
    <property type="entry name" value="Tropomyosin"/>
    <property type="match status" value="1"/>
</dbReference>
<feature type="coiled-coil region" evidence="1">
    <location>
        <begin position="42"/>
        <end position="135"/>
    </location>
</feature>
<evidence type="ECO:0000256" key="1">
    <source>
        <dbReference type="SAM" id="Coils"/>
    </source>
</evidence>
<name>A0A0C2VBV4_9BACL</name>
<reference evidence="2 3" key="1">
    <citation type="submission" date="2015-01" db="EMBL/GenBank/DDBJ databases">
        <title>Genome sequence of Jeotgalibacillus alimentarius.</title>
        <authorList>
            <person name="Goh K.M."/>
            <person name="Chan K.-G."/>
            <person name="Yaakop A.S."/>
            <person name="Ee R."/>
            <person name="Gan H.M."/>
            <person name="Chan C.S."/>
        </authorList>
    </citation>
    <scope>NUCLEOTIDE SEQUENCE [LARGE SCALE GENOMIC DNA]</scope>
    <source>
        <strain evidence="2 3">YKJ-13</strain>
    </source>
</reference>
<sequence length="228" mass="25219">MKNLFKSKKFLSALVLLGIFLLGTGVGNGYATVPLDDVKFNYDEAQNEVLTKQEAIEDLEAELEAKQKEIESAESKHDSVLKNIEDDQEKYDTAMTLYEDRETLSKEVKELTDNLESKQSQVAGLDETIDTKKAELSTVNERIKAAEGGPIELPAGKFVVGKDLPVGRYKVEPIGRGSNFATYDNEGYLDVNIILSADSSIGVSEYVTYMLADYLIESDTPAIYTPVQ</sequence>
<accession>A0A0C2VBV4</accession>
<comment type="caution">
    <text evidence="2">The sequence shown here is derived from an EMBL/GenBank/DDBJ whole genome shotgun (WGS) entry which is preliminary data.</text>
</comment>
<keyword evidence="3" id="KW-1185">Reference proteome</keyword>
<organism evidence="2 3">
    <name type="scientific">Jeotgalibacillus alimentarius</name>
    <dbReference type="NCBI Taxonomy" id="135826"/>
    <lineage>
        <taxon>Bacteria</taxon>
        <taxon>Bacillati</taxon>
        <taxon>Bacillota</taxon>
        <taxon>Bacilli</taxon>
        <taxon>Bacillales</taxon>
        <taxon>Caryophanaceae</taxon>
        <taxon>Jeotgalibacillus</taxon>
    </lineage>
</organism>
<keyword evidence="1" id="KW-0175">Coiled coil</keyword>